<evidence type="ECO:0000256" key="4">
    <source>
        <dbReference type="SAM" id="Phobius"/>
    </source>
</evidence>
<reference evidence="6" key="1">
    <citation type="submission" date="2015-07" db="EMBL/GenBank/DDBJ databases">
        <title>Complete genome sequence and phylogenetic analysis of Limnochorda pilosa.</title>
        <authorList>
            <person name="Watanabe M."/>
            <person name="Kojima H."/>
            <person name="Fukui M."/>
        </authorList>
    </citation>
    <scope>NUCLEOTIDE SEQUENCE [LARGE SCALE GENOMIC DNA]</scope>
    <source>
        <strain evidence="6">HC45</strain>
    </source>
</reference>
<keyword evidence="2 4" id="KW-0472">Membrane</keyword>
<accession>A0A0K2SH53</accession>
<keyword evidence="6" id="KW-1185">Reference proteome</keyword>
<dbReference type="GO" id="GO:0016020">
    <property type="term" value="C:membrane"/>
    <property type="evidence" value="ECO:0007669"/>
    <property type="project" value="InterPro"/>
</dbReference>
<feature type="transmembrane region" description="Helical" evidence="4">
    <location>
        <begin position="444"/>
        <end position="471"/>
    </location>
</feature>
<evidence type="ECO:0000256" key="3">
    <source>
        <dbReference type="SAM" id="MobiDB-lite"/>
    </source>
</evidence>
<dbReference type="AlphaFoldDB" id="A0A0K2SH53"/>
<feature type="transmembrane region" description="Helical" evidence="4">
    <location>
        <begin position="361"/>
        <end position="379"/>
    </location>
</feature>
<dbReference type="InterPro" id="IPR050768">
    <property type="entry name" value="UPF0353/GerABKA_families"/>
</dbReference>
<feature type="transmembrane region" description="Helical" evidence="4">
    <location>
        <begin position="386"/>
        <end position="407"/>
    </location>
</feature>
<feature type="compositionally biased region" description="Basic and acidic residues" evidence="3">
    <location>
        <begin position="532"/>
        <end position="543"/>
    </location>
</feature>
<organism evidence="5 6">
    <name type="scientific">Limnochorda pilosa</name>
    <dbReference type="NCBI Taxonomy" id="1555112"/>
    <lineage>
        <taxon>Bacteria</taxon>
        <taxon>Bacillati</taxon>
        <taxon>Bacillota</taxon>
        <taxon>Limnochordia</taxon>
        <taxon>Limnochordales</taxon>
        <taxon>Limnochordaceae</taxon>
        <taxon>Limnochorda</taxon>
    </lineage>
</organism>
<dbReference type="STRING" id="1555112.LIP_0591"/>
<dbReference type="EMBL" id="AP014924">
    <property type="protein sequence ID" value="BAS26448.1"/>
    <property type="molecule type" value="Genomic_DNA"/>
</dbReference>
<feature type="transmembrane region" description="Helical" evidence="4">
    <location>
        <begin position="319"/>
        <end position="341"/>
    </location>
</feature>
<dbReference type="KEGG" id="lpil:LIP_0591"/>
<keyword evidence="4" id="KW-1133">Transmembrane helix</keyword>
<dbReference type="Proteomes" id="UP000065807">
    <property type="component" value="Chromosome"/>
</dbReference>
<feature type="region of interest" description="Disordered" evidence="3">
    <location>
        <begin position="508"/>
        <end position="543"/>
    </location>
</feature>
<proteinExistence type="inferred from homology"/>
<evidence type="ECO:0000256" key="1">
    <source>
        <dbReference type="ARBA" id="ARBA00005278"/>
    </source>
</evidence>
<dbReference type="InterPro" id="IPR004995">
    <property type="entry name" value="Spore_Ger"/>
</dbReference>
<dbReference type="PANTHER" id="PTHR22550">
    <property type="entry name" value="SPORE GERMINATION PROTEIN"/>
    <property type="match status" value="1"/>
</dbReference>
<dbReference type="PANTHER" id="PTHR22550:SF5">
    <property type="entry name" value="LEUCINE ZIPPER PROTEIN 4"/>
    <property type="match status" value="1"/>
</dbReference>
<reference evidence="6" key="2">
    <citation type="journal article" date="2016" name="Int. J. Syst. Evol. Microbiol.">
        <title>Complete genome sequence and cell structure of Limnochorda pilosa, a Gram-negative spore-former within the phylum Firmicutes.</title>
        <authorList>
            <person name="Watanabe M."/>
            <person name="Kojima H."/>
            <person name="Fukui M."/>
        </authorList>
    </citation>
    <scope>NUCLEOTIDE SEQUENCE [LARGE SCALE GENOMIC DNA]</scope>
    <source>
        <strain evidence="6">HC45</strain>
    </source>
</reference>
<evidence type="ECO:0000313" key="5">
    <source>
        <dbReference type="EMBL" id="BAS26448.1"/>
    </source>
</evidence>
<dbReference type="PATRIC" id="fig|1555112.3.peg.618"/>
<dbReference type="Pfam" id="PF03323">
    <property type="entry name" value="GerA"/>
    <property type="match status" value="1"/>
</dbReference>
<dbReference type="GO" id="GO:0009847">
    <property type="term" value="P:spore germination"/>
    <property type="evidence" value="ECO:0007669"/>
    <property type="project" value="InterPro"/>
</dbReference>
<sequence>MLNELGVLRVQLSALGQRIEAVRASLTVRESSEGLDHQLRRVRLALGESMDLVVREVRLGGGGHRLALVYLEGLVDQTLVGEQILRPLMEAAPELAALQAGTGQDLLDLLRTRVLAAADVQREPDADAALGRLFGGNTLVLADGTSGALICETAGYPMRAVEEPTSESGVRVPREGFTESLQVNLSLLRRRIRSPDLWIEGMQIGRVTGTRVAFAYVRGTADDALVAEARRRLRRIDIDGVLESGYLEEFIEDQPYSPFPQTLRTERPDVVAANLLEGRVAIFTDNTPFVLVAPVVLTQLLGVSEDYYERFLIGSALRFLRYVAFVGSMALPSVYIAVTTFHQEMLPTSLLLSVAAAREGVPFPAIVEAMLIELMFEMLREAGVRLPRVVGPAISIVGALVLGQAAINASLVSPAMAVVVAITAIASFSTPVFSLAVSARLLRFAFMIAAAALGLFGVMTVGIAVLLHLAALRSFGVPYLSPLGPLVVQDWKDMVVRAPWWAMKKRPRTVGSPNRWRRPPGEPARVFRPRRREVPRAAAEERG</sequence>
<feature type="transmembrane region" description="Helical" evidence="4">
    <location>
        <begin position="413"/>
        <end position="437"/>
    </location>
</feature>
<gene>
    <name evidence="5" type="ORF">LIP_0591</name>
</gene>
<keyword evidence="4" id="KW-0812">Transmembrane</keyword>
<name>A0A0K2SH53_LIMPI</name>
<comment type="similarity">
    <text evidence="1">Belongs to the GerABKA family.</text>
</comment>
<protein>
    <submittedName>
        <fullName evidence="5">Spore germination protein KA</fullName>
    </submittedName>
</protein>
<evidence type="ECO:0000256" key="2">
    <source>
        <dbReference type="ARBA" id="ARBA00023136"/>
    </source>
</evidence>
<dbReference type="PIRSF" id="PIRSF005690">
    <property type="entry name" value="GerBA"/>
    <property type="match status" value="1"/>
</dbReference>
<evidence type="ECO:0000313" key="6">
    <source>
        <dbReference type="Proteomes" id="UP000065807"/>
    </source>
</evidence>